<accession>U3A2S7</accession>
<reference evidence="3 4" key="1">
    <citation type="submission" date="2013-09" db="EMBL/GenBank/DDBJ databases">
        <title>Whole genome shotgun sequence of Vibrio azureus NBRC 104587.</title>
        <authorList>
            <person name="Isaki S."/>
            <person name="Hosoyama A."/>
            <person name="Numata M."/>
            <person name="Hashimoto M."/>
            <person name="Hosoyama Y."/>
            <person name="Tsuchikane K."/>
            <person name="Noguchi M."/>
            <person name="Hirakata S."/>
            <person name="Ichikawa N."/>
            <person name="Ohji S."/>
            <person name="Yamazoe A."/>
            <person name="Fujita N."/>
        </authorList>
    </citation>
    <scope>NUCLEOTIDE SEQUENCE [LARGE SCALE GENOMIC DNA]</scope>
    <source>
        <strain evidence="3 4">NBRC 104587</strain>
    </source>
</reference>
<evidence type="ECO:0000259" key="1">
    <source>
        <dbReference type="Pfam" id="PF00534"/>
    </source>
</evidence>
<organism evidence="3 4">
    <name type="scientific">Vibrio azureus NBRC 104587</name>
    <dbReference type="NCBI Taxonomy" id="1219077"/>
    <lineage>
        <taxon>Bacteria</taxon>
        <taxon>Pseudomonadati</taxon>
        <taxon>Pseudomonadota</taxon>
        <taxon>Gammaproteobacteria</taxon>
        <taxon>Vibrionales</taxon>
        <taxon>Vibrionaceae</taxon>
        <taxon>Vibrio</taxon>
    </lineage>
</organism>
<dbReference type="SUPFAM" id="SSF53756">
    <property type="entry name" value="UDP-Glycosyltransferase/glycogen phosphorylase"/>
    <property type="match status" value="1"/>
</dbReference>
<dbReference type="AlphaFoldDB" id="U3A2S7"/>
<name>U3A2S7_9VIBR</name>
<dbReference type="GO" id="GO:1901135">
    <property type="term" value="P:carbohydrate derivative metabolic process"/>
    <property type="evidence" value="ECO:0007669"/>
    <property type="project" value="UniProtKB-ARBA"/>
</dbReference>
<protein>
    <recommendedName>
        <fullName evidence="5">Glycosyltransferase</fullName>
    </recommendedName>
</protein>
<dbReference type="PANTHER" id="PTHR12526">
    <property type="entry name" value="GLYCOSYLTRANSFERASE"/>
    <property type="match status" value="1"/>
</dbReference>
<evidence type="ECO:0000259" key="2">
    <source>
        <dbReference type="Pfam" id="PF13439"/>
    </source>
</evidence>
<gene>
    <name evidence="3" type="ORF">VAZ01S_008_00370</name>
</gene>
<evidence type="ECO:0008006" key="5">
    <source>
        <dbReference type="Google" id="ProtNLM"/>
    </source>
</evidence>
<dbReference type="Gene3D" id="3.40.50.2000">
    <property type="entry name" value="Glycogen Phosphorylase B"/>
    <property type="match status" value="2"/>
</dbReference>
<dbReference type="Pfam" id="PF13439">
    <property type="entry name" value="Glyco_transf_4"/>
    <property type="match status" value="1"/>
</dbReference>
<evidence type="ECO:0000313" key="3">
    <source>
        <dbReference type="EMBL" id="GAD74296.1"/>
    </source>
</evidence>
<dbReference type="OrthoDB" id="9768937at2"/>
<dbReference type="InterPro" id="IPR001296">
    <property type="entry name" value="Glyco_trans_1"/>
</dbReference>
<evidence type="ECO:0000313" key="4">
    <source>
        <dbReference type="Proteomes" id="UP000016567"/>
    </source>
</evidence>
<keyword evidence="4" id="KW-1185">Reference proteome</keyword>
<dbReference type="Proteomes" id="UP000016567">
    <property type="component" value="Unassembled WGS sequence"/>
</dbReference>
<dbReference type="Pfam" id="PF00534">
    <property type="entry name" value="Glycos_transf_1"/>
    <property type="match status" value="1"/>
</dbReference>
<feature type="domain" description="Glycosyltransferase subfamily 4-like N-terminal" evidence="2">
    <location>
        <begin position="25"/>
        <end position="171"/>
    </location>
</feature>
<proteinExistence type="predicted"/>
<comment type="caution">
    <text evidence="3">The sequence shown here is derived from an EMBL/GenBank/DDBJ whole genome shotgun (WGS) entry which is preliminary data.</text>
</comment>
<dbReference type="STRING" id="1219077.VAZ01S_008_00370"/>
<feature type="domain" description="Glycosyl transferase family 1" evidence="1">
    <location>
        <begin position="193"/>
        <end position="331"/>
    </location>
</feature>
<dbReference type="GO" id="GO:0016757">
    <property type="term" value="F:glycosyltransferase activity"/>
    <property type="evidence" value="ECO:0007669"/>
    <property type="project" value="InterPro"/>
</dbReference>
<dbReference type="RefSeq" id="WP_021708076.1">
    <property type="nucleotide sequence ID" value="NZ_BAOB01000292.1"/>
</dbReference>
<dbReference type="EMBL" id="BATL01000008">
    <property type="protein sequence ID" value="GAD74296.1"/>
    <property type="molecule type" value="Genomic_DNA"/>
</dbReference>
<sequence>MKPTSNTISTPSPHEVWILLDSRLYGGIESHVLELAHGLKDLNIKVRIIFAVKYYPQAPLVSKLNPENLPHSYLNELAQKQNSNGLLSLMKSLRQAVKKYQPQAIHTHGYKAALLARFAKVYCSQFPHLISTYHAGETPKGKVWFYDWLDRLTGRLSEHCFAVSPGIQKKLYATSELINNFVSLPHDQPNLGKEVAFVGRLSHEKGADRFIEIAKEFPTLSFTIYGDGPEREALETDAPINVTFHGHQFNMESVWQQIHFLIITSRHEGLPMVALEAMARGIIVISLDVGRLKDVLITGKNGFIAEDIQTLKEHLILCLTMHPERKLLIQQSAIQTITDHFSAKVIIPKLIEHYQIENPF</sequence>
<dbReference type="eggNOG" id="COG0438">
    <property type="taxonomic scope" value="Bacteria"/>
</dbReference>
<dbReference type="InterPro" id="IPR028098">
    <property type="entry name" value="Glyco_trans_4-like_N"/>
</dbReference>
<dbReference type="CDD" id="cd03801">
    <property type="entry name" value="GT4_PimA-like"/>
    <property type="match status" value="1"/>
</dbReference>
<dbReference type="PANTHER" id="PTHR12526:SF637">
    <property type="entry name" value="GLYCOSYLTRANSFERASE EPSF-RELATED"/>
    <property type="match status" value="1"/>
</dbReference>